<keyword evidence="1" id="KW-0472">Membrane</keyword>
<evidence type="ECO:0008006" key="4">
    <source>
        <dbReference type="Google" id="ProtNLM"/>
    </source>
</evidence>
<keyword evidence="1" id="KW-1133">Transmembrane helix</keyword>
<evidence type="ECO:0000256" key="1">
    <source>
        <dbReference type="SAM" id="Phobius"/>
    </source>
</evidence>
<reference evidence="2 3" key="1">
    <citation type="submission" date="2023-02" db="EMBL/GenBank/DDBJ databases">
        <title>Entomopathogenic bacteria.</title>
        <authorList>
            <person name="Machado R.A."/>
        </authorList>
    </citation>
    <scope>NUCLEOTIDE SEQUENCE [LARGE SCALE GENOMIC DNA]</scope>
    <source>
        <strain evidence="2 3">XENO-10</strain>
    </source>
</reference>
<protein>
    <recommendedName>
        <fullName evidence="4">MobB</fullName>
    </recommendedName>
</protein>
<comment type="caution">
    <text evidence="2">The sequence shown here is derived from an EMBL/GenBank/DDBJ whole genome shotgun (WGS) entry which is preliminary data.</text>
</comment>
<organism evidence="2 3">
    <name type="scientific">Xenorhabdus yunnanensis</name>
    <dbReference type="NCBI Taxonomy" id="3025878"/>
    <lineage>
        <taxon>Bacteria</taxon>
        <taxon>Pseudomonadati</taxon>
        <taxon>Pseudomonadota</taxon>
        <taxon>Gammaproteobacteria</taxon>
        <taxon>Enterobacterales</taxon>
        <taxon>Morganellaceae</taxon>
        <taxon>Xenorhabdus</taxon>
    </lineage>
</organism>
<sequence length="193" mass="22046">MSDSREKHLTDHDVQLFFEAANTLLKAARGDGEKSREATVVLASFTKKVDARLRNLENDVTRSISESVETTANRTAELLSVKFKEADKAAEKAANLYQEAEKKLNFRSWFYFVGAQVGFVLLVSVLMMILVPSMDEIQQRRAELTNLDKQLEVGKLRWSICGDKKEKCLRMDEREGGAWKSDDGSIWRIPWKE</sequence>
<name>A0ABT5LBQ8_9GAMM</name>
<dbReference type="EMBL" id="JAQRFI010000005">
    <property type="protein sequence ID" value="MDC9588369.1"/>
    <property type="molecule type" value="Genomic_DNA"/>
</dbReference>
<gene>
    <name evidence="2" type="ORF">PSI23_03320</name>
</gene>
<evidence type="ECO:0000313" key="2">
    <source>
        <dbReference type="EMBL" id="MDC9588369.1"/>
    </source>
</evidence>
<proteinExistence type="predicted"/>
<keyword evidence="3" id="KW-1185">Reference proteome</keyword>
<feature type="transmembrane region" description="Helical" evidence="1">
    <location>
        <begin position="109"/>
        <end position="131"/>
    </location>
</feature>
<dbReference type="RefSeq" id="WP_273553743.1">
    <property type="nucleotide sequence ID" value="NZ_JAQRFI010000005.1"/>
</dbReference>
<accession>A0ABT5LBQ8</accession>
<dbReference type="Proteomes" id="UP001217178">
    <property type="component" value="Unassembled WGS sequence"/>
</dbReference>
<keyword evidence="1" id="KW-0812">Transmembrane</keyword>
<evidence type="ECO:0000313" key="3">
    <source>
        <dbReference type="Proteomes" id="UP001217178"/>
    </source>
</evidence>